<dbReference type="Gramene" id="scaffold_603773.1">
    <property type="protein sequence ID" value="scaffold_603773.1"/>
    <property type="gene ID" value="scaffold_603773.1"/>
</dbReference>
<dbReference type="Proteomes" id="UP000008694">
    <property type="component" value="Unassembled WGS sequence"/>
</dbReference>
<comment type="subcellular location">
    <subcellularLocation>
        <location evidence="1">Nucleus</location>
    </subcellularLocation>
</comment>
<evidence type="ECO:0000256" key="3">
    <source>
        <dbReference type="ARBA" id="ARBA00023163"/>
    </source>
</evidence>
<keyword evidence="3" id="KW-0804">Transcription</keyword>
<dbReference type="STRING" id="81972.D7M1R9"/>
<dbReference type="GO" id="GO:0005634">
    <property type="term" value="C:nucleus"/>
    <property type="evidence" value="ECO:0007669"/>
    <property type="project" value="UniProtKB-SubCell"/>
</dbReference>
<accession>D7M1R9</accession>
<dbReference type="NCBIfam" id="TIGR01557">
    <property type="entry name" value="myb_SHAQKYF"/>
    <property type="match status" value="1"/>
</dbReference>
<sequence length="99" mass="11839">MKNPIVRSYVRSKVPRLRWNSDLHNSFVQAVEQLGGENRASSWKNPCKKHIQSLAEKILAKRSVRVTGQVTWWQFQQYLHNYQRLRGNANFFQNHQRFV</sequence>
<evidence type="ECO:0000256" key="1">
    <source>
        <dbReference type="ARBA" id="ARBA00004123"/>
    </source>
</evidence>
<reference evidence="6" key="1">
    <citation type="journal article" date="2011" name="Nat. Genet.">
        <title>The Arabidopsis lyrata genome sequence and the basis of rapid genome size change.</title>
        <authorList>
            <person name="Hu T.T."/>
            <person name="Pattyn P."/>
            <person name="Bakker E.G."/>
            <person name="Cao J."/>
            <person name="Cheng J.-F."/>
            <person name="Clark R.M."/>
            <person name="Fahlgren N."/>
            <person name="Fawcett J.A."/>
            <person name="Grimwood J."/>
            <person name="Gundlach H."/>
            <person name="Haberer G."/>
            <person name="Hollister J.D."/>
            <person name="Ossowski S."/>
            <person name="Ottilar R.P."/>
            <person name="Salamov A.A."/>
            <person name="Schneeberger K."/>
            <person name="Spannagl M."/>
            <person name="Wang X."/>
            <person name="Yang L."/>
            <person name="Nasrallah M.E."/>
            <person name="Bergelson J."/>
            <person name="Carrington J.C."/>
            <person name="Gaut B.S."/>
            <person name="Schmutz J."/>
            <person name="Mayer K.F.X."/>
            <person name="Van de Peer Y."/>
            <person name="Grigoriev I.V."/>
            <person name="Nordborg M."/>
            <person name="Weigel D."/>
            <person name="Guo Y.-L."/>
        </authorList>
    </citation>
    <scope>NUCLEOTIDE SEQUENCE [LARGE SCALE GENOMIC DNA]</scope>
    <source>
        <strain evidence="6">cv. MN47</strain>
    </source>
</reference>
<gene>
    <name evidence="5" type="ORF">ARALYDRAFT_911716</name>
</gene>
<name>D7M1R9_ARALL</name>
<keyword evidence="2" id="KW-0805">Transcription regulation</keyword>
<keyword evidence="6" id="KW-1185">Reference proteome</keyword>
<dbReference type="AlphaFoldDB" id="D7M1R9"/>
<organism evidence="6">
    <name type="scientific">Arabidopsis lyrata subsp. lyrata</name>
    <name type="common">Lyre-leaved rock-cress</name>
    <dbReference type="NCBI Taxonomy" id="81972"/>
    <lineage>
        <taxon>Eukaryota</taxon>
        <taxon>Viridiplantae</taxon>
        <taxon>Streptophyta</taxon>
        <taxon>Embryophyta</taxon>
        <taxon>Tracheophyta</taxon>
        <taxon>Spermatophyta</taxon>
        <taxon>Magnoliopsida</taxon>
        <taxon>eudicotyledons</taxon>
        <taxon>Gunneridae</taxon>
        <taxon>Pentapetalae</taxon>
        <taxon>rosids</taxon>
        <taxon>malvids</taxon>
        <taxon>Brassicales</taxon>
        <taxon>Brassicaceae</taxon>
        <taxon>Camelineae</taxon>
        <taxon>Arabidopsis</taxon>
    </lineage>
</organism>
<dbReference type="PANTHER" id="PTHR31314">
    <property type="entry name" value="MYB FAMILY TRANSCRIPTION FACTOR PHL7-LIKE"/>
    <property type="match status" value="1"/>
</dbReference>
<keyword evidence="4" id="KW-0539">Nucleus</keyword>
<dbReference type="InterPro" id="IPR006447">
    <property type="entry name" value="Myb_dom_plants"/>
</dbReference>
<dbReference type="PANTHER" id="PTHR31314:SF84">
    <property type="entry name" value="HOMEODOMAIN-LIKE SUPERFAMILY PROTEIN-RELATED"/>
    <property type="match status" value="1"/>
</dbReference>
<dbReference type="InterPro" id="IPR046955">
    <property type="entry name" value="PHR1-like"/>
</dbReference>
<evidence type="ECO:0000256" key="2">
    <source>
        <dbReference type="ARBA" id="ARBA00023015"/>
    </source>
</evidence>
<dbReference type="EMBL" id="GL348718">
    <property type="protein sequence ID" value="EFH51062.1"/>
    <property type="molecule type" value="Genomic_DNA"/>
</dbReference>
<evidence type="ECO:0000313" key="5">
    <source>
        <dbReference type="EMBL" id="EFH51062.1"/>
    </source>
</evidence>
<dbReference type="Gene3D" id="1.10.10.60">
    <property type="entry name" value="Homeodomain-like"/>
    <property type="match status" value="1"/>
</dbReference>
<proteinExistence type="predicted"/>
<evidence type="ECO:0000313" key="6">
    <source>
        <dbReference type="Proteomes" id="UP000008694"/>
    </source>
</evidence>
<dbReference type="HOGENOM" id="CLU_2323630_0_0_1"/>
<dbReference type="GO" id="GO:0003700">
    <property type="term" value="F:DNA-binding transcription factor activity"/>
    <property type="evidence" value="ECO:0007669"/>
    <property type="project" value="InterPro"/>
</dbReference>
<protein>
    <submittedName>
        <fullName evidence="5">Uncharacterized protein</fullName>
    </submittedName>
</protein>
<evidence type="ECO:0000256" key="4">
    <source>
        <dbReference type="ARBA" id="ARBA00023242"/>
    </source>
</evidence>
<dbReference type="GO" id="GO:0003677">
    <property type="term" value="F:DNA binding"/>
    <property type="evidence" value="ECO:0007669"/>
    <property type="project" value="InterPro"/>
</dbReference>